<evidence type="ECO:0000259" key="2">
    <source>
        <dbReference type="PROSITE" id="PS50113"/>
    </source>
</evidence>
<dbReference type="CDD" id="cd01948">
    <property type="entry name" value="EAL"/>
    <property type="match status" value="1"/>
</dbReference>
<gene>
    <name evidence="5" type="ORF">CO662_35345</name>
</gene>
<dbReference type="PANTHER" id="PTHR44757:SF2">
    <property type="entry name" value="BIOFILM ARCHITECTURE MAINTENANCE PROTEIN MBAA"/>
    <property type="match status" value="1"/>
</dbReference>
<dbReference type="PROSITE" id="PS50887">
    <property type="entry name" value="GGDEF"/>
    <property type="match status" value="1"/>
</dbReference>
<proteinExistence type="predicted"/>
<dbReference type="Gene3D" id="3.30.450.20">
    <property type="entry name" value="PAS domain"/>
    <property type="match status" value="1"/>
</dbReference>
<dbReference type="EMBL" id="NWSL01000050">
    <property type="protein sequence ID" value="PDS47371.1"/>
    <property type="molecule type" value="Genomic_DNA"/>
</dbReference>
<feature type="domain" description="PAS" evidence="1">
    <location>
        <begin position="53"/>
        <end position="108"/>
    </location>
</feature>
<dbReference type="NCBIfam" id="TIGR00229">
    <property type="entry name" value="sensory_box"/>
    <property type="match status" value="1"/>
</dbReference>
<dbReference type="CDD" id="cd01949">
    <property type="entry name" value="GGDEF"/>
    <property type="match status" value="1"/>
</dbReference>
<dbReference type="Pfam" id="PF13426">
    <property type="entry name" value="PAS_9"/>
    <property type="match status" value="1"/>
</dbReference>
<dbReference type="InterPro" id="IPR000700">
    <property type="entry name" value="PAS-assoc_C"/>
</dbReference>
<dbReference type="NCBIfam" id="TIGR00254">
    <property type="entry name" value="GGDEF"/>
    <property type="match status" value="1"/>
</dbReference>
<dbReference type="InterPro" id="IPR035919">
    <property type="entry name" value="EAL_sf"/>
</dbReference>
<dbReference type="Gene3D" id="3.20.20.450">
    <property type="entry name" value="EAL domain"/>
    <property type="match status" value="1"/>
</dbReference>
<comment type="caution">
    <text evidence="5">The sequence shown here is derived from an EMBL/GenBank/DDBJ whole genome shotgun (WGS) entry which is preliminary data.</text>
</comment>
<dbReference type="Gene3D" id="3.30.70.270">
    <property type="match status" value="1"/>
</dbReference>
<dbReference type="InterPro" id="IPR000160">
    <property type="entry name" value="GGDEF_dom"/>
</dbReference>
<evidence type="ECO:0000259" key="1">
    <source>
        <dbReference type="PROSITE" id="PS50112"/>
    </source>
</evidence>
<dbReference type="Proteomes" id="UP000219972">
    <property type="component" value="Unassembled WGS sequence"/>
</dbReference>
<dbReference type="InterPro" id="IPR001610">
    <property type="entry name" value="PAC"/>
</dbReference>
<dbReference type="PROSITE" id="PS50113">
    <property type="entry name" value="PAC"/>
    <property type="match status" value="1"/>
</dbReference>
<dbReference type="InterPro" id="IPR043128">
    <property type="entry name" value="Rev_trsase/Diguanyl_cyclase"/>
</dbReference>
<dbReference type="SMART" id="SM00091">
    <property type="entry name" value="PAS"/>
    <property type="match status" value="1"/>
</dbReference>
<dbReference type="PANTHER" id="PTHR44757">
    <property type="entry name" value="DIGUANYLATE CYCLASE DGCP"/>
    <property type="match status" value="1"/>
</dbReference>
<dbReference type="PROSITE" id="PS50112">
    <property type="entry name" value="PAS"/>
    <property type="match status" value="1"/>
</dbReference>
<evidence type="ECO:0000313" key="6">
    <source>
        <dbReference type="Proteomes" id="UP000219972"/>
    </source>
</evidence>
<dbReference type="SUPFAM" id="SSF141868">
    <property type="entry name" value="EAL domain-like"/>
    <property type="match status" value="1"/>
</dbReference>
<feature type="domain" description="GGDEF" evidence="4">
    <location>
        <begin position="193"/>
        <end position="326"/>
    </location>
</feature>
<feature type="domain" description="EAL" evidence="3">
    <location>
        <begin position="334"/>
        <end position="587"/>
    </location>
</feature>
<reference evidence="5 6" key="1">
    <citation type="submission" date="2017-09" db="EMBL/GenBank/DDBJ databases">
        <title>Comparative genomics of rhizobia isolated from Phaseolus vulgaris in China.</title>
        <authorList>
            <person name="Tong W."/>
        </authorList>
    </citation>
    <scope>NUCLEOTIDE SEQUENCE [LARGE SCALE GENOMIC DNA]</scope>
    <source>
        <strain evidence="5 6">Y27</strain>
    </source>
</reference>
<dbReference type="RefSeq" id="WP_097545424.1">
    <property type="nucleotide sequence ID" value="NZ_NWSK01000040.1"/>
</dbReference>
<dbReference type="SMART" id="SM00052">
    <property type="entry name" value="EAL"/>
    <property type="match status" value="1"/>
</dbReference>
<dbReference type="InterPro" id="IPR000014">
    <property type="entry name" value="PAS"/>
</dbReference>
<accession>A0ABX4IYS8</accession>
<dbReference type="InterPro" id="IPR029787">
    <property type="entry name" value="Nucleotide_cyclase"/>
</dbReference>
<dbReference type="InterPro" id="IPR052155">
    <property type="entry name" value="Biofilm_reg_signaling"/>
</dbReference>
<dbReference type="SMART" id="SM00267">
    <property type="entry name" value="GGDEF"/>
    <property type="match status" value="1"/>
</dbReference>
<organism evidence="5 6">
    <name type="scientific">Rhizobium anhuiense</name>
    <dbReference type="NCBI Taxonomy" id="1184720"/>
    <lineage>
        <taxon>Bacteria</taxon>
        <taxon>Pseudomonadati</taxon>
        <taxon>Pseudomonadota</taxon>
        <taxon>Alphaproteobacteria</taxon>
        <taxon>Hyphomicrobiales</taxon>
        <taxon>Rhizobiaceae</taxon>
        <taxon>Rhizobium/Agrobacterium group</taxon>
        <taxon>Rhizobium</taxon>
    </lineage>
</organism>
<dbReference type="SUPFAM" id="SSF55785">
    <property type="entry name" value="PYP-like sensor domain (PAS domain)"/>
    <property type="match status" value="1"/>
</dbReference>
<dbReference type="SMART" id="SM00086">
    <property type="entry name" value="PAC"/>
    <property type="match status" value="1"/>
</dbReference>
<dbReference type="InterPro" id="IPR001633">
    <property type="entry name" value="EAL_dom"/>
</dbReference>
<protein>
    <submittedName>
        <fullName evidence="5">Diguanylate cyclase</fullName>
    </submittedName>
</protein>
<dbReference type="InterPro" id="IPR035965">
    <property type="entry name" value="PAS-like_dom_sf"/>
</dbReference>
<name>A0ABX4IYS8_9HYPH</name>
<dbReference type="Pfam" id="PF00990">
    <property type="entry name" value="GGDEF"/>
    <property type="match status" value="1"/>
</dbReference>
<dbReference type="CDD" id="cd00130">
    <property type="entry name" value="PAS"/>
    <property type="match status" value="1"/>
</dbReference>
<dbReference type="Pfam" id="PF00563">
    <property type="entry name" value="EAL"/>
    <property type="match status" value="1"/>
</dbReference>
<evidence type="ECO:0000313" key="5">
    <source>
        <dbReference type="EMBL" id="PDS47371.1"/>
    </source>
</evidence>
<dbReference type="PROSITE" id="PS50883">
    <property type="entry name" value="EAL"/>
    <property type="match status" value="1"/>
</dbReference>
<evidence type="ECO:0000259" key="4">
    <source>
        <dbReference type="PROSITE" id="PS50887"/>
    </source>
</evidence>
<evidence type="ECO:0000259" key="3">
    <source>
        <dbReference type="PROSITE" id="PS50883"/>
    </source>
</evidence>
<feature type="domain" description="PAC" evidence="2">
    <location>
        <begin position="115"/>
        <end position="165"/>
    </location>
</feature>
<sequence length="587" mass="63780">MTSDDIECEVGAGGAALSRVAAAAPPTSLASPAIPGFDMVVAANFADATKLALISVDPRGRIRFVNRAAASLFGYARDEMIGQPVEIIIPERLRSSHARGFVRAMAGEELNLGGKAVEVYAVRRNGSEFPIELTLCAWHDGREMGAGAVIRDITERRERDSRLLRLASQDQLTGLHNRSRFTEILEGEMMAGGRSTVVMIDIDGFRDVNDVHGHVTGDSLLQSVAVRLPHSLPANAEVARFGGDEFAVLLPGVDDRRAAMAFAQAILESFARPFEVDGQVLDLGASIGIAIAAVDGGDADEVVASADLALANAKSGGRSARMYEPEMRSEANERRALRDQLLQALRARQLVLHFQPQVDIRSRTIFGVEALIRWQHPEKGMLMPGTFLPALAQSALALEIGWWTLDEACRVASLLNASSTRSIRMGVNLFPEQLQAPILCKKVSQALDRHGLAAELLELEITETIALHDDDKSLDAMNMLREIGVGIAFDDFGTGYASLSSLQRYPLTKLKIDRGFVSELATKPRDAAITRALIAMSLEMGLETIAEGIETQEQEEFLLSLGCPSAQGYRYGKPMAFEVLKDYLREI</sequence>
<dbReference type="SUPFAM" id="SSF55073">
    <property type="entry name" value="Nucleotide cyclase"/>
    <property type="match status" value="1"/>
</dbReference>
<keyword evidence="6" id="KW-1185">Reference proteome</keyword>